<dbReference type="KEGG" id="pmao:PMYSY11_3786"/>
<dbReference type="EMBL" id="LR215729">
    <property type="protein sequence ID" value="CAE6943239.1"/>
    <property type="molecule type" value="Genomic_DNA"/>
</dbReference>
<keyword evidence="2" id="KW-1185">Reference proteome</keyword>
<organism evidence="1 2">
    <name type="scientific">Pseudomonas marincola</name>
    <dbReference type="NCBI Taxonomy" id="437900"/>
    <lineage>
        <taxon>Bacteria</taxon>
        <taxon>Pseudomonadati</taxon>
        <taxon>Pseudomonadota</taxon>
        <taxon>Gammaproteobacteria</taxon>
        <taxon>Pseudomonadales</taxon>
        <taxon>Pseudomonadaceae</taxon>
        <taxon>Pseudomonas</taxon>
    </lineage>
</organism>
<sequence>MFEQLGDARVTGVFQIGEDKTEALTLAAAQPGGLRVGAVIVLRNDRENALNGRRGNPPFSGLTVDNVACSGDGNLGQASDIGKFQGAVPER</sequence>
<dbReference type="AlphaFoldDB" id="A0A8S2BMU2"/>
<dbReference type="Proteomes" id="UP000325451">
    <property type="component" value="Chromosome"/>
</dbReference>
<evidence type="ECO:0000313" key="2">
    <source>
        <dbReference type="Proteomes" id="UP000325451"/>
    </source>
</evidence>
<proteinExistence type="predicted"/>
<gene>
    <name evidence="1" type="ORF">PMYSY11_3786</name>
</gene>
<evidence type="ECO:0000313" key="1">
    <source>
        <dbReference type="EMBL" id="CAE6943239.1"/>
    </source>
</evidence>
<accession>A0A8S2BMU2</accession>
<reference evidence="1" key="1">
    <citation type="submission" date="2021-02" db="EMBL/GenBank/DDBJ databases">
        <authorList>
            <consortium name="Genoscope - CEA"/>
            <person name="William W."/>
        </authorList>
    </citation>
    <scope>NUCLEOTIDE SEQUENCE</scope>
    <source>
        <strain evidence="1">YSy11</strain>
    </source>
</reference>
<name>A0A8S2BMU2_9PSED</name>
<protein>
    <submittedName>
        <fullName evidence="1">Uncharacterized protein</fullName>
    </submittedName>
</protein>